<feature type="coiled-coil region" evidence="1">
    <location>
        <begin position="35"/>
        <end position="62"/>
    </location>
</feature>
<proteinExistence type="predicted"/>
<organism evidence="2 3">
    <name type="scientific">Amniculicola lignicola CBS 123094</name>
    <dbReference type="NCBI Taxonomy" id="1392246"/>
    <lineage>
        <taxon>Eukaryota</taxon>
        <taxon>Fungi</taxon>
        <taxon>Dikarya</taxon>
        <taxon>Ascomycota</taxon>
        <taxon>Pezizomycotina</taxon>
        <taxon>Dothideomycetes</taxon>
        <taxon>Pleosporomycetidae</taxon>
        <taxon>Pleosporales</taxon>
        <taxon>Amniculicolaceae</taxon>
        <taxon>Amniculicola</taxon>
    </lineage>
</organism>
<protein>
    <submittedName>
        <fullName evidence="2">Uncharacterized protein</fullName>
    </submittedName>
</protein>
<evidence type="ECO:0000313" key="3">
    <source>
        <dbReference type="Proteomes" id="UP000799779"/>
    </source>
</evidence>
<name>A0A6A5WU91_9PLEO</name>
<sequence>MEAEETIKEMGEAMTVEEDITGEEIFKEAEEDIIKEDIIKEAEEAEEAIKEVEATKEGEAITKMAEEITKGEMEIIWWEEEVIIVEEAMINEVEVTAIKTKLTIIEVMVTTKEAMVISKEVMGTKREVGEEDIIKKVEITLEEIEEVRIRGAVEIIEEGITKAEETMKVEVATTRTISTTMHYKNSSTKVTHCVTGRTLKREKLRVL</sequence>
<reference evidence="2" key="1">
    <citation type="journal article" date="2020" name="Stud. Mycol.">
        <title>101 Dothideomycetes genomes: a test case for predicting lifestyles and emergence of pathogens.</title>
        <authorList>
            <person name="Haridas S."/>
            <person name="Albert R."/>
            <person name="Binder M."/>
            <person name="Bloem J."/>
            <person name="Labutti K."/>
            <person name="Salamov A."/>
            <person name="Andreopoulos B."/>
            <person name="Baker S."/>
            <person name="Barry K."/>
            <person name="Bills G."/>
            <person name="Bluhm B."/>
            <person name="Cannon C."/>
            <person name="Castanera R."/>
            <person name="Culley D."/>
            <person name="Daum C."/>
            <person name="Ezra D."/>
            <person name="Gonzalez J."/>
            <person name="Henrissat B."/>
            <person name="Kuo A."/>
            <person name="Liang C."/>
            <person name="Lipzen A."/>
            <person name="Lutzoni F."/>
            <person name="Magnuson J."/>
            <person name="Mondo S."/>
            <person name="Nolan M."/>
            <person name="Ohm R."/>
            <person name="Pangilinan J."/>
            <person name="Park H.-J."/>
            <person name="Ramirez L."/>
            <person name="Alfaro M."/>
            <person name="Sun H."/>
            <person name="Tritt A."/>
            <person name="Yoshinaga Y."/>
            <person name="Zwiers L.-H."/>
            <person name="Turgeon B."/>
            <person name="Goodwin S."/>
            <person name="Spatafora J."/>
            <person name="Crous P."/>
            <person name="Grigoriev I."/>
        </authorList>
    </citation>
    <scope>NUCLEOTIDE SEQUENCE</scope>
    <source>
        <strain evidence="2">CBS 123094</strain>
    </source>
</reference>
<keyword evidence="1" id="KW-0175">Coiled coil</keyword>
<dbReference type="Proteomes" id="UP000799779">
    <property type="component" value="Unassembled WGS sequence"/>
</dbReference>
<evidence type="ECO:0000313" key="2">
    <source>
        <dbReference type="EMBL" id="KAF2004658.1"/>
    </source>
</evidence>
<accession>A0A6A5WU91</accession>
<gene>
    <name evidence="2" type="ORF">P154DRAFT_571868</name>
</gene>
<dbReference type="AlphaFoldDB" id="A0A6A5WU91"/>
<keyword evidence="3" id="KW-1185">Reference proteome</keyword>
<dbReference type="EMBL" id="ML977566">
    <property type="protein sequence ID" value="KAF2004658.1"/>
    <property type="molecule type" value="Genomic_DNA"/>
</dbReference>
<evidence type="ECO:0000256" key="1">
    <source>
        <dbReference type="SAM" id="Coils"/>
    </source>
</evidence>